<dbReference type="Proteomes" id="UP000639606">
    <property type="component" value="Unassembled WGS sequence"/>
</dbReference>
<keyword evidence="1" id="KW-0472">Membrane</keyword>
<feature type="signal peptide" evidence="2">
    <location>
        <begin position="1"/>
        <end position="19"/>
    </location>
</feature>
<dbReference type="EMBL" id="BMRG01000005">
    <property type="protein sequence ID" value="GGP59186.1"/>
    <property type="molecule type" value="Genomic_DNA"/>
</dbReference>
<evidence type="ECO:0000256" key="1">
    <source>
        <dbReference type="SAM" id="Phobius"/>
    </source>
</evidence>
<accession>A0A918AQR2</accession>
<organism evidence="3 4">
    <name type="scientific">Saccharothrix coeruleofusca</name>
    <dbReference type="NCBI Taxonomy" id="33919"/>
    <lineage>
        <taxon>Bacteria</taxon>
        <taxon>Bacillati</taxon>
        <taxon>Actinomycetota</taxon>
        <taxon>Actinomycetes</taxon>
        <taxon>Pseudonocardiales</taxon>
        <taxon>Pseudonocardiaceae</taxon>
        <taxon>Saccharothrix</taxon>
    </lineage>
</organism>
<reference evidence="3" key="2">
    <citation type="submission" date="2020-09" db="EMBL/GenBank/DDBJ databases">
        <authorList>
            <person name="Sun Q."/>
            <person name="Ohkuma M."/>
        </authorList>
    </citation>
    <scope>NUCLEOTIDE SEQUENCE</scope>
    <source>
        <strain evidence="3">JCM 3313</strain>
    </source>
</reference>
<keyword evidence="1" id="KW-0812">Transmembrane</keyword>
<evidence type="ECO:0000256" key="2">
    <source>
        <dbReference type="SAM" id="SignalP"/>
    </source>
</evidence>
<keyword evidence="2" id="KW-0732">Signal</keyword>
<protein>
    <recommendedName>
        <fullName evidence="5">Secreted protein with PEP-CTERM sorting signal</fullName>
    </recommendedName>
</protein>
<evidence type="ECO:0000313" key="4">
    <source>
        <dbReference type="Proteomes" id="UP000639606"/>
    </source>
</evidence>
<evidence type="ECO:0000313" key="3">
    <source>
        <dbReference type="EMBL" id="GGP59186.1"/>
    </source>
</evidence>
<reference evidence="3" key="1">
    <citation type="journal article" date="2014" name="Int. J. Syst. Evol. Microbiol.">
        <title>Complete genome sequence of Corynebacterium casei LMG S-19264T (=DSM 44701T), isolated from a smear-ripened cheese.</title>
        <authorList>
            <consortium name="US DOE Joint Genome Institute (JGI-PGF)"/>
            <person name="Walter F."/>
            <person name="Albersmeier A."/>
            <person name="Kalinowski J."/>
            <person name="Ruckert C."/>
        </authorList>
    </citation>
    <scope>NUCLEOTIDE SEQUENCE</scope>
    <source>
        <strain evidence="3">JCM 3313</strain>
    </source>
</reference>
<feature type="transmembrane region" description="Helical" evidence="1">
    <location>
        <begin position="42"/>
        <end position="59"/>
    </location>
</feature>
<comment type="caution">
    <text evidence="3">The sequence shown here is derived from an EMBL/GenBank/DDBJ whole genome shotgun (WGS) entry which is preliminary data.</text>
</comment>
<sequence>MRGPGAALGLVVGTTSALAAPGVAVAADGTVAAGLGPLNAPVGLAAVTFGAVGMVAGLVRRRRAVLRAAEVRTSEPQPETQPAASQV</sequence>
<keyword evidence="1" id="KW-1133">Transmembrane helix</keyword>
<gene>
    <name evidence="3" type="ORF">GCM10010185_34620</name>
</gene>
<keyword evidence="4" id="KW-1185">Reference proteome</keyword>
<proteinExistence type="predicted"/>
<dbReference type="AlphaFoldDB" id="A0A918AQR2"/>
<dbReference type="RefSeq" id="WP_189224274.1">
    <property type="nucleotide sequence ID" value="NZ_BMRG01000005.1"/>
</dbReference>
<feature type="chain" id="PRO_5039688052" description="Secreted protein with PEP-CTERM sorting signal" evidence="2">
    <location>
        <begin position="20"/>
        <end position="87"/>
    </location>
</feature>
<evidence type="ECO:0008006" key="5">
    <source>
        <dbReference type="Google" id="ProtNLM"/>
    </source>
</evidence>
<name>A0A918AQR2_9PSEU</name>